<keyword evidence="8 9" id="KW-0472">Membrane</keyword>
<keyword evidence="4" id="KW-0813">Transport</keyword>
<keyword evidence="7 9" id="KW-1133">Transmembrane helix</keyword>
<organism evidence="11 12">
    <name type="scientific">Treponema berlinense</name>
    <dbReference type="NCBI Taxonomy" id="225004"/>
    <lineage>
        <taxon>Bacteria</taxon>
        <taxon>Pseudomonadati</taxon>
        <taxon>Spirochaetota</taxon>
        <taxon>Spirochaetia</taxon>
        <taxon>Spirochaetales</taxon>
        <taxon>Treponemataceae</taxon>
        <taxon>Treponema</taxon>
    </lineage>
</organism>
<evidence type="ECO:0000256" key="6">
    <source>
        <dbReference type="ARBA" id="ARBA00022692"/>
    </source>
</evidence>
<accession>A0A1T4NKQ6</accession>
<dbReference type="Proteomes" id="UP000190395">
    <property type="component" value="Unassembled WGS sequence"/>
</dbReference>
<dbReference type="Pfam" id="PF00528">
    <property type="entry name" value="BPD_transp_1"/>
    <property type="match status" value="1"/>
</dbReference>
<evidence type="ECO:0000256" key="3">
    <source>
        <dbReference type="ARBA" id="ARBA00016864"/>
    </source>
</evidence>
<evidence type="ECO:0000256" key="4">
    <source>
        <dbReference type="ARBA" id="ARBA00022448"/>
    </source>
</evidence>
<evidence type="ECO:0000256" key="7">
    <source>
        <dbReference type="ARBA" id="ARBA00022989"/>
    </source>
</evidence>
<dbReference type="PANTHER" id="PTHR43470:SF3">
    <property type="entry name" value="PHOSPHATE TRANSPORT SYSTEM PERMEASE PROTEIN PSTA-RELATED"/>
    <property type="match status" value="1"/>
</dbReference>
<feature type="domain" description="ABC transmembrane type-1" evidence="10">
    <location>
        <begin position="60"/>
        <end position="263"/>
    </location>
</feature>
<feature type="transmembrane region" description="Helical" evidence="9">
    <location>
        <begin position="54"/>
        <end position="86"/>
    </location>
</feature>
<feature type="transmembrane region" description="Helical" evidence="9">
    <location>
        <begin position="98"/>
        <end position="122"/>
    </location>
</feature>
<comment type="similarity">
    <text evidence="2 9">Belongs to the binding-protein-dependent transport system permease family. CysTW subfamily.</text>
</comment>
<dbReference type="GO" id="GO:0005315">
    <property type="term" value="F:phosphate transmembrane transporter activity"/>
    <property type="evidence" value="ECO:0007669"/>
    <property type="project" value="InterPro"/>
</dbReference>
<evidence type="ECO:0000256" key="9">
    <source>
        <dbReference type="RuleBase" id="RU363043"/>
    </source>
</evidence>
<evidence type="ECO:0000256" key="2">
    <source>
        <dbReference type="ARBA" id="ARBA00007069"/>
    </source>
</evidence>
<evidence type="ECO:0000256" key="5">
    <source>
        <dbReference type="ARBA" id="ARBA00022475"/>
    </source>
</evidence>
<comment type="subcellular location">
    <subcellularLocation>
        <location evidence="1 9">Cell membrane</location>
        <topology evidence="1 9">Multi-pass membrane protein</topology>
    </subcellularLocation>
</comment>
<evidence type="ECO:0000259" key="10">
    <source>
        <dbReference type="PROSITE" id="PS50928"/>
    </source>
</evidence>
<dbReference type="GO" id="GO:0035435">
    <property type="term" value="P:phosphate ion transmembrane transport"/>
    <property type="evidence" value="ECO:0007669"/>
    <property type="project" value="InterPro"/>
</dbReference>
<dbReference type="PANTHER" id="PTHR43470">
    <property type="entry name" value="PHOSPHATE TRANSPORT SYSTEM PERMEASE PROTEIN PSTA-RELATED"/>
    <property type="match status" value="1"/>
</dbReference>
<dbReference type="AlphaFoldDB" id="A0A1T4NKQ6"/>
<dbReference type="RefSeq" id="WP_078931001.1">
    <property type="nucleotide sequence ID" value="NZ_CAMCOW010000015.1"/>
</dbReference>
<dbReference type="Gene3D" id="1.10.3720.10">
    <property type="entry name" value="MetI-like"/>
    <property type="match status" value="1"/>
</dbReference>
<feature type="transmembrane region" description="Helical" evidence="9">
    <location>
        <begin position="245"/>
        <end position="263"/>
    </location>
</feature>
<evidence type="ECO:0000313" key="12">
    <source>
        <dbReference type="Proteomes" id="UP000190395"/>
    </source>
</evidence>
<dbReference type="EMBL" id="FUXC01000006">
    <property type="protein sequence ID" value="SJZ79850.1"/>
    <property type="molecule type" value="Genomic_DNA"/>
</dbReference>
<proteinExistence type="inferred from homology"/>
<dbReference type="NCBIfam" id="TIGR00974">
    <property type="entry name" value="3a0107s02c"/>
    <property type="match status" value="1"/>
</dbReference>
<dbReference type="PROSITE" id="PS50928">
    <property type="entry name" value="ABC_TM1"/>
    <property type="match status" value="1"/>
</dbReference>
<dbReference type="InterPro" id="IPR000515">
    <property type="entry name" value="MetI-like"/>
</dbReference>
<feature type="transmembrane region" description="Helical" evidence="9">
    <location>
        <begin position="12"/>
        <end position="34"/>
    </location>
</feature>
<keyword evidence="5 9" id="KW-1003">Cell membrane</keyword>
<dbReference type="STRING" id="225004.SAMN02745152_01259"/>
<dbReference type="InterPro" id="IPR005672">
    <property type="entry name" value="Phosphate_PstA"/>
</dbReference>
<dbReference type="GeneID" id="303367501"/>
<keyword evidence="6 9" id="KW-0812">Transmembrane</keyword>
<evidence type="ECO:0000256" key="1">
    <source>
        <dbReference type="ARBA" id="ARBA00004651"/>
    </source>
</evidence>
<sequence>MNQTKQSAIFRFILRTCAFVTFAIIAGLVIYIFAKGAMYINPSLFSLHYTSENASLFPALVNTAIVLVVSLVMAVPVGVGAAIYLAEYAKSGNRFVRVIRITAETLTGIPSIVYGLFGLLLFVTALKWQFSLLAGCCTLAIMILPVIMRTSEEALLSVPMTYREASFGLGAGKLRTVFKTVLPVAIPGIVNGIVLSVGRIIGETAALLYTAGTVAHIPNNLMGSGRTLAVHLYSLWCEGLRTEQAYATAVVLVLFVVVLNFISGKIEKTMTKRQG</sequence>
<dbReference type="SUPFAM" id="SSF161098">
    <property type="entry name" value="MetI-like"/>
    <property type="match status" value="1"/>
</dbReference>
<feature type="transmembrane region" description="Helical" evidence="9">
    <location>
        <begin position="128"/>
        <end position="147"/>
    </location>
</feature>
<dbReference type="CDD" id="cd06261">
    <property type="entry name" value="TM_PBP2"/>
    <property type="match status" value="1"/>
</dbReference>
<evidence type="ECO:0000256" key="8">
    <source>
        <dbReference type="ARBA" id="ARBA00023136"/>
    </source>
</evidence>
<dbReference type="OrthoDB" id="9807065at2"/>
<feature type="transmembrane region" description="Helical" evidence="9">
    <location>
        <begin position="181"/>
        <end position="201"/>
    </location>
</feature>
<protein>
    <recommendedName>
        <fullName evidence="3 9">Phosphate transport system permease protein PstA</fullName>
    </recommendedName>
</protein>
<evidence type="ECO:0000313" key="11">
    <source>
        <dbReference type="EMBL" id="SJZ79850.1"/>
    </source>
</evidence>
<name>A0A1T4NKQ6_9SPIR</name>
<reference evidence="11 12" key="1">
    <citation type="submission" date="2017-02" db="EMBL/GenBank/DDBJ databases">
        <authorList>
            <person name="Peterson S.W."/>
        </authorList>
    </citation>
    <scope>NUCLEOTIDE SEQUENCE [LARGE SCALE GENOMIC DNA]</scope>
    <source>
        <strain evidence="11 12">ATCC BAA-909</strain>
    </source>
</reference>
<dbReference type="GO" id="GO:0005886">
    <property type="term" value="C:plasma membrane"/>
    <property type="evidence" value="ECO:0007669"/>
    <property type="project" value="UniProtKB-SubCell"/>
</dbReference>
<gene>
    <name evidence="11" type="ORF">SAMN02745152_01259</name>
</gene>
<dbReference type="InterPro" id="IPR035906">
    <property type="entry name" value="MetI-like_sf"/>
</dbReference>
<keyword evidence="12" id="KW-1185">Reference proteome</keyword>